<evidence type="ECO:0000313" key="1">
    <source>
        <dbReference type="EMBL" id="SDU81129.1"/>
    </source>
</evidence>
<dbReference type="EMBL" id="LT629797">
    <property type="protein sequence ID" value="SDU81129.1"/>
    <property type="molecule type" value="Genomic_DNA"/>
</dbReference>
<dbReference type="RefSeq" id="WP_021219111.1">
    <property type="nucleotide sequence ID" value="NZ_LT629797.1"/>
</dbReference>
<proteinExistence type="predicted"/>
<protein>
    <submittedName>
        <fullName evidence="1">Uncharacterized protein</fullName>
    </submittedName>
</protein>
<dbReference type="GeneID" id="83642247"/>
<dbReference type="Proteomes" id="UP000198675">
    <property type="component" value="Chromosome I"/>
</dbReference>
<keyword evidence="2" id="KW-1185">Reference proteome</keyword>
<dbReference type="AlphaFoldDB" id="A0A1H2LJN1"/>
<organism evidence="1 2">
    <name type="scientific">Pseudomonas sihuiensis</name>
    <dbReference type="NCBI Taxonomy" id="1274359"/>
    <lineage>
        <taxon>Bacteria</taxon>
        <taxon>Pseudomonadati</taxon>
        <taxon>Pseudomonadota</taxon>
        <taxon>Gammaproteobacteria</taxon>
        <taxon>Pseudomonadales</taxon>
        <taxon>Pseudomonadaceae</taxon>
        <taxon>Pseudomonas</taxon>
    </lineage>
</organism>
<reference evidence="2" key="1">
    <citation type="submission" date="2016-10" db="EMBL/GenBank/DDBJ databases">
        <authorList>
            <person name="Varghese N."/>
            <person name="Submissions S."/>
        </authorList>
    </citation>
    <scope>NUCLEOTIDE SEQUENCE [LARGE SCALE GENOMIC DNA]</scope>
    <source>
        <strain evidence="2">KCTC 32246</strain>
    </source>
</reference>
<evidence type="ECO:0000313" key="2">
    <source>
        <dbReference type="Proteomes" id="UP000198675"/>
    </source>
</evidence>
<gene>
    <name evidence="1" type="ORF">SAMN05216363_1708</name>
</gene>
<name>A0A1H2LJN1_9PSED</name>
<accession>A0A1H2LJN1</accession>
<sequence length="96" mass="11090">MTVQDLIDALLLLPKDSEILVDGYENGVDSVHELQQIQVVQVKNPEDFNGQYQFETDLNDRGWHLTTEQKQDITETIQHGKRINAVLIRGKRGYLR</sequence>